<dbReference type="EMBL" id="AHKC01006638">
    <property type="protein sequence ID" value="EKF38240.1"/>
    <property type="molecule type" value="Genomic_DNA"/>
</dbReference>
<reference evidence="1 2" key="1">
    <citation type="journal article" date="2012" name="BMC Genomics">
        <title>Comparative genomic analysis of human infective Trypanosoma cruzi lineages with the bat-restricted subspecies T. cruzi marinkellei.</title>
        <authorList>
            <person name="Franzen O."/>
            <person name="Talavera-Lopez C."/>
            <person name="Ochaya S."/>
            <person name="Butler C.E."/>
            <person name="Messenger L.A."/>
            <person name="Lewis M.D."/>
            <person name="Llewellyn M.S."/>
            <person name="Marinkelle C.J."/>
            <person name="Tyler K.M."/>
            <person name="Miles M.A."/>
            <person name="Andersson B."/>
        </authorList>
    </citation>
    <scope>NUCLEOTIDE SEQUENCE [LARGE SCALE GENOMIC DNA]</scope>
    <source>
        <strain evidence="1 2">B7</strain>
    </source>
</reference>
<organism evidence="1 2">
    <name type="scientific">Trypanosoma cruzi marinkellei</name>
    <dbReference type="NCBI Taxonomy" id="85056"/>
    <lineage>
        <taxon>Eukaryota</taxon>
        <taxon>Discoba</taxon>
        <taxon>Euglenozoa</taxon>
        <taxon>Kinetoplastea</taxon>
        <taxon>Metakinetoplastina</taxon>
        <taxon>Trypanosomatida</taxon>
        <taxon>Trypanosomatidae</taxon>
        <taxon>Trypanosoma</taxon>
        <taxon>Schizotrypanum</taxon>
    </lineage>
</organism>
<dbReference type="Proteomes" id="UP000007350">
    <property type="component" value="Unassembled WGS sequence"/>
</dbReference>
<dbReference type="OrthoDB" id="251910at2759"/>
<gene>
    <name evidence="1" type="ORF">MOQ_001552</name>
</gene>
<evidence type="ECO:0000313" key="2">
    <source>
        <dbReference type="Proteomes" id="UP000007350"/>
    </source>
</evidence>
<proteinExistence type="predicted"/>
<name>K2NG00_TRYCR</name>
<protein>
    <submittedName>
        <fullName evidence="1">Uncharacterized protein</fullName>
    </submittedName>
</protein>
<accession>K2NG00</accession>
<dbReference type="AlphaFoldDB" id="K2NG00"/>
<evidence type="ECO:0000313" key="1">
    <source>
        <dbReference type="EMBL" id="EKF38240.1"/>
    </source>
</evidence>
<sequence length="418" mass="44982">MVTSIGEKKARGLSECIAVACERRRGGVPHRTVPIGISTAFDTVDDGRSLAVLGGLPRLRRRAQRRLRNHLRGGRVGVTAREQYSRQRLVSAVAAQRGVLGPQLPLYCVDGLLRRLDNIRFASAFLRTDVLTLVASGAESRACAVAVPTAACIVATWAAEPSLKINAYGSGAALFRIASHRQCDGDAADHRLGSGNPRVTSHPSRQLGNAINRHLNFILHVTAAAGQTVSRRRQLRLGTGAWGVPAHHAFSFWSDVSKGASQHGGEVIAPSPAPSHLHSLEARKCDSCASLLGPRASAKDAPLHLAAGPAPLQKIVGSRGPTQHERATRPRCIEDVRGMICSETTPSSIIGKAATTIPLPRYSVVNKLRRVRSHMRISPHHIRTPHAEHRIDAWDTVSCSGVGVFQPRHVNDAPDDLR</sequence>
<comment type="caution">
    <text evidence="1">The sequence shown here is derived from an EMBL/GenBank/DDBJ whole genome shotgun (WGS) entry which is preliminary data.</text>
</comment>
<keyword evidence="2" id="KW-1185">Reference proteome</keyword>